<dbReference type="InterPro" id="IPR001789">
    <property type="entry name" value="Sig_transdc_resp-reg_receiver"/>
</dbReference>
<proteinExistence type="predicted"/>
<dbReference type="EMBL" id="FOCV01000024">
    <property type="protein sequence ID" value="SEO76176.1"/>
    <property type="molecule type" value="Genomic_DNA"/>
</dbReference>
<protein>
    <submittedName>
        <fullName evidence="4">CheY chemotaxis protein or a CheY-like REC (Receiver) domain</fullName>
    </submittedName>
    <submittedName>
        <fullName evidence="3">Histidine kinase</fullName>
    </submittedName>
</protein>
<name>A0A1H8SCD7_9HYPH</name>
<dbReference type="AlphaFoldDB" id="A0A1H8SCD7"/>
<reference evidence="3" key="3">
    <citation type="submission" date="2016-10" db="EMBL/GenBank/DDBJ databases">
        <authorList>
            <person name="de Groot N.N."/>
        </authorList>
    </citation>
    <scope>NUCLEOTIDE SEQUENCE [LARGE SCALE GENOMIC DNA]</scope>
    <source>
        <strain evidence="3">CCBAU85039</strain>
    </source>
</reference>
<dbReference type="Proteomes" id="UP000183063">
    <property type="component" value="Unassembled WGS sequence"/>
</dbReference>
<dbReference type="Gene3D" id="3.40.50.2300">
    <property type="match status" value="1"/>
</dbReference>
<keyword evidence="3" id="KW-0808">Transferase</keyword>
<evidence type="ECO:0000313" key="6">
    <source>
        <dbReference type="Proteomes" id="UP000198939"/>
    </source>
</evidence>
<evidence type="ECO:0000313" key="4">
    <source>
        <dbReference type="EMBL" id="SEO76176.1"/>
    </source>
</evidence>
<dbReference type="GO" id="GO:0000160">
    <property type="term" value="P:phosphorelay signal transduction system"/>
    <property type="evidence" value="ECO:0007669"/>
    <property type="project" value="InterPro"/>
</dbReference>
<dbReference type="Proteomes" id="UP000198939">
    <property type="component" value="Unassembled WGS sequence"/>
</dbReference>
<sequence>MADEGFTFLEKYSSLQLLFTDVQTGGDLDGFELARKVAERWPHIEVVVASGARTPKEGELPRNAAFIQKPFSAETILEALRDHFPNGPSEP</sequence>
<feature type="domain" description="Response regulatory" evidence="2">
    <location>
        <begin position="1"/>
        <end position="84"/>
    </location>
</feature>
<dbReference type="STRING" id="501024.RTCCBAU85039_4771"/>
<evidence type="ECO:0000256" key="1">
    <source>
        <dbReference type="PROSITE-ProRule" id="PRU00169"/>
    </source>
</evidence>
<evidence type="ECO:0000313" key="5">
    <source>
        <dbReference type="Proteomes" id="UP000183063"/>
    </source>
</evidence>
<keyword evidence="3" id="KW-0418">Kinase</keyword>
<accession>A0A1H8SCD7</accession>
<keyword evidence="6" id="KW-1185">Reference proteome</keyword>
<organism evidence="3 5">
    <name type="scientific">Rhizobium tibeticum</name>
    <dbReference type="NCBI Taxonomy" id="501024"/>
    <lineage>
        <taxon>Bacteria</taxon>
        <taxon>Pseudomonadati</taxon>
        <taxon>Pseudomonadota</taxon>
        <taxon>Alphaproteobacteria</taxon>
        <taxon>Hyphomicrobiales</taxon>
        <taxon>Rhizobiaceae</taxon>
        <taxon>Rhizobium/Agrobacterium group</taxon>
        <taxon>Rhizobium</taxon>
    </lineage>
</organism>
<dbReference type="GO" id="GO:0016301">
    <property type="term" value="F:kinase activity"/>
    <property type="evidence" value="ECO:0007669"/>
    <property type="project" value="UniProtKB-KW"/>
</dbReference>
<keyword evidence="1" id="KW-0597">Phosphoprotein</keyword>
<dbReference type="EMBL" id="FNXB01000032">
    <property type="protein sequence ID" value="SEI12220.1"/>
    <property type="molecule type" value="Genomic_DNA"/>
</dbReference>
<dbReference type="SUPFAM" id="SSF52172">
    <property type="entry name" value="CheY-like"/>
    <property type="match status" value="1"/>
</dbReference>
<reference evidence="5" key="2">
    <citation type="submission" date="2016-10" db="EMBL/GenBank/DDBJ databases">
        <authorList>
            <person name="Wibberg D."/>
        </authorList>
    </citation>
    <scope>NUCLEOTIDE SEQUENCE [LARGE SCALE GENOMIC DNA]</scope>
</reference>
<evidence type="ECO:0000259" key="2">
    <source>
        <dbReference type="PROSITE" id="PS50110"/>
    </source>
</evidence>
<dbReference type="PROSITE" id="PS50110">
    <property type="entry name" value="RESPONSE_REGULATORY"/>
    <property type="match status" value="1"/>
</dbReference>
<dbReference type="InterPro" id="IPR011006">
    <property type="entry name" value="CheY-like_superfamily"/>
</dbReference>
<evidence type="ECO:0000313" key="3">
    <source>
        <dbReference type="EMBL" id="SEI12220.1"/>
    </source>
</evidence>
<feature type="modified residue" description="4-aspartylphosphate" evidence="1">
    <location>
        <position position="21"/>
    </location>
</feature>
<gene>
    <name evidence="3" type="ORF">RTCCBAU85039_4771</name>
    <name evidence="4" type="ORF">SAMN05216228_102434</name>
</gene>
<reference evidence="4 6" key="1">
    <citation type="submission" date="2016-10" db="EMBL/GenBank/DDBJ databases">
        <authorList>
            <person name="Varghese N."/>
            <person name="Submissions S."/>
        </authorList>
    </citation>
    <scope>NUCLEOTIDE SEQUENCE [LARGE SCALE GENOMIC DNA]</scope>
    <source>
        <strain evidence="4 6">CGMCC 1.7071</strain>
    </source>
</reference>